<dbReference type="Pfam" id="PF11412">
    <property type="entry name" value="DsbD_N"/>
    <property type="match status" value="1"/>
</dbReference>
<reference evidence="3 4" key="1">
    <citation type="submission" date="2020-08" db="EMBL/GenBank/DDBJ databases">
        <title>Genomic Encyclopedia of Type Strains, Phase IV (KMG-IV): sequencing the most valuable type-strain genomes for metagenomic binning, comparative biology and taxonomic classification.</title>
        <authorList>
            <person name="Goeker M."/>
        </authorList>
    </citation>
    <scope>NUCLEOTIDE SEQUENCE [LARGE SCALE GENOMIC DNA]</scope>
    <source>
        <strain evidence="3 4">DSM 25966</strain>
    </source>
</reference>
<name>A0A840AJZ2_9HYPH</name>
<proteinExistence type="predicted"/>
<dbReference type="InterPro" id="IPR028250">
    <property type="entry name" value="DsbDN"/>
</dbReference>
<protein>
    <submittedName>
        <fullName evidence="3">Suppressor for copper-sensitivity B</fullName>
    </submittedName>
</protein>
<gene>
    <name evidence="3" type="ORF">GGR25_001599</name>
</gene>
<organism evidence="3 4">
    <name type="scientific">Kaistia hirudinis</name>
    <dbReference type="NCBI Taxonomy" id="1293440"/>
    <lineage>
        <taxon>Bacteria</taxon>
        <taxon>Pseudomonadati</taxon>
        <taxon>Pseudomonadota</taxon>
        <taxon>Alphaproteobacteria</taxon>
        <taxon>Hyphomicrobiales</taxon>
        <taxon>Kaistiaceae</taxon>
        <taxon>Kaistia</taxon>
    </lineage>
</organism>
<dbReference type="EMBL" id="JACIDS010000002">
    <property type="protein sequence ID" value="MBB3930560.1"/>
    <property type="molecule type" value="Genomic_DNA"/>
</dbReference>
<keyword evidence="1" id="KW-0732">Signal</keyword>
<feature type="domain" description="Thiol:disulfide interchange protein DsbD N-terminal" evidence="2">
    <location>
        <begin position="47"/>
        <end position="146"/>
    </location>
</feature>
<evidence type="ECO:0000259" key="2">
    <source>
        <dbReference type="Pfam" id="PF11412"/>
    </source>
</evidence>
<accession>A0A840AJZ2</accession>
<sequence>MMPRLRLARLAPFALLAVAMPAHAAIGEWVEGEHVRLRLVATHDESGALQGLIEMELEPGWKTYWRSPGDAGIPPRFDFSASRNAGGAEVEFPAPERSDDGFAASNVYHDRVALPVRVAPSTAGQPVRLDLAADLGVCDEVCLPVAIKAVLDVPADDRDNAADGLIREARAALPGPGRPGEFEILALKRVDGDDRAPVFEAEIHAGSADDVLLFAETPADWYPAPPAAADAEEEGVTRFRFAVDRKSATTPIDGAEIRLTLTEGDAATERRFHLDATGAGH</sequence>
<keyword evidence="4" id="KW-1185">Reference proteome</keyword>
<dbReference type="Proteomes" id="UP000553963">
    <property type="component" value="Unassembled WGS sequence"/>
</dbReference>
<comment type="caution">
    <text evidence="3">The sequence shown here is derived from an EMBL/GenBank/DDBJ whole genome shotgun (WGS) entry which is preliminary data.</text>
</comment>
<feature type="signal peptide" evidence="1">
    <location>
        <begin position="1"/>
        <end position="24"/>
    </location>
</feature>
<evidence type="ECO:0000256" key="1">
    <source>
        <dbReference type="SAM" id="SignalP"/>
    </source>
</evidence>
<evidence type="ECO:0000313" key="3">
    <source>
        <dbReference type="EMBL" id="MBB3930560.1"/>
    </source>
</evidence>
<evidence type="ECO:0000313" key="4">
    <source>
        <dbReference type="Proteomes" id="UP000553963"/>
    </source>
</evidence>
<dbReference type="AlphaFoldDB" id="A0A840AJZ2"/>
<feature type="chain" id="PRO_5032356884" evidence="1">
    <location>
        <begin position="25"/>
        <end position="281"/>
    </location>
</feature>